<dbReference type="Proteomes" id="UP000285768">
    <property type="component" value="Chromosome"/>
</dbReference>
<keyword evidence="1 2" id="KW-0238">DNA-binding</keyword>
<dbReference type="InterPro" id="IPR009057">
    <property type="entry name" value="Homeodomain-like_sf"/>
</dbReference>
<reference evidence="4 5" key="1">
    <citation type="submission" date="2019-01" db="EMBL/GenBank/DDBJ databases">
        <title>Leucobacter muris sp. nov. isolated from the nose of a laboratory mouse.</title>
        <authorList>
            <person name="Benga L."/>
            <person name="Sproeer C."/>
            <person name="Schumann P."/>
            <person name="Verbarg S."/>
            <person name="Bunk B."/>
            <person name="Engelhardt E."/>
            <person name="Benten P.M."/>
            <person name="Sager M."/>
        </authorList>
    </citation>
    <scope>NUCLEOTIDE SEQUENCE [LARGE SCALE GENOMIC DNA]</scope>
    <source>
        <strain evidence="4 5">DSM 101948</strain>
    </source>
</reference>
<feature type="domain" description="HTH tetR-type" evidence="3">
    <location>
        <begin position="46"/>
        <end position="106"/>
    </location>
</feature>
<proteinExistence type="predicted"/>
<accession>A0ABX5QJM5</accession>
<dbReference type="PROSITE" id="PS50977">
    <property type="entry name" value="HTH_TETR_2"/>
    <property type="match status" value="1"/>
</dbReference>
<keyword evidence="5" id="KW-1185">Reference proteome</keyword>
<name>A0ABX5QJM5_9MICO</name>
<dbReference type="InterPro" id="IPR001647">
    <property type="entry name" value="HTH_TetR"/>
</dbReference>
<feature type="DNA-binding region" description="H-T-H motif" evidence="2">
    <location>
        <begin position="69"/>
        <end position="88"/>
    </location>
</feature>
<evidence type="ECO:0000256" key="2">
    <source>
        <dbReference type="PROSITE-ProRule" id="PRU00335"/>
    </source>
</evidence>
<evidence type="ECO:0000259" key="3">
    <source>
        <dbReference type="PROSITE" id="PS50977"/>
    </source>
</evidence>
<evidence type="ECO:0000313" key="5">
    <source>
        <dbReference type="Proteomes" id="UP000285768"/>
    </source>
</evidence>
<dbReference type="Pfam" id="PF00440">
    <property type="entry name" value="TetR_N"/>
    <property type="match status" value="1"/>
</dbReference>
<dbReference type="SUPFAM" id="SSF46689">
    <property type="entry name" value="Homeodomain-like"/>
    <property type="match status" value="1"/>
</dbReference>
<gene>
    <name evidence="4" type="ORF">Leucomu_04410</name>
</gene>
<dbReference type="EMBL" id="CP035037">
    <property type="protein sequence ID" value="QAB19134.1"/>
    <property type="molecule type" value="Genomic_DNA"/>
</dbReference>
<protein>
    <submittedName>
        <fullName evidence="4">TetR family transcriptional regulator</fullName>
    </submittedName>
</protein>
<sequence>MLRELQPAGVSAPQGARPLRRRVITEVDVEQAETPRREGLRARKRRATENAIETSAVKLALEHGVEHVTVEAICEMADISRSTFFNYFAGRDYAIVGRAISIPEGDDAFVVLDSCPENLTLGILRLVFAAIGHNNVNTEVARLRAQLIAEQPEAGRMALVTLMESAHQLTGTAAAWLFAHPEHAKLDSPVREATLAASLAHGVISAQLGEWMQGEGDIAADEQDLERMMQEYRILIG</sequence>
<evidence type="ECO:0000313" key="4">
    <source>
        <dbReference type="EMBL" id="QAB19134.1"/>
    </source>
</evidence>
<organism evidence="4 5">
    <name type="scientific">Leucobacter muris</name>
    <dbReference type="NCBI Taxonomy" id="1935379"/>
    <lineage>
        <taxon>Bacteria</taxon>
        <taxon>Bacillati</taxon>
        <taxon>Actinomycetota</taxon>
        <taxon>Actinomycetes</taxon>
        <taxon>Micrococcales</taxon>
        <taxon>Microbacteriaceae</taxon>
        <taxon>Leucobacter</taxon>
    </lineage>
</organism>
<evidence type="ECO:0000256" key="1">
    <source>
        <dbReference type="ARBA" id="ARBA00023125"/>
    </source>
</evidence>
<dbReference type="Gene3D" id="1.10.357.10">
    <property type="entry name" value="Tetracycline Repressor, domain 2"/>
    <property type="match status" value="1"/>
</dbReference>